<dbReference type="EC" id="3.1.4.-" evidence="2"/>
<dbReference type="EMBL" id="QRID01000013">
    <property type="protein sequence ID" value="RHG27003.1"/>
    <property type="molecule type" value="Genomic_DNA"/>
</dbReference>
<dbReference type="Proteomes" id="UP000095350">
    <property type="component" value="Unassembled WGS sequence"/>
</dbReference>
<dbReference type="Proteomes" id="UP000284051">
    <property type="component" value="Unassembled WGS sequence"/>
</dbReference>
<dbReference type="InterPro" id="IPR000979">
    <property type="entry name" value="Phosphodiesterase_MJ0936/Vps29"/>
</dbReference>
<accession>A0A173TP60</accession>
<dbReference type="STRING" id="166486.ERS852572_01600"/>
<dbReference type="PaxDb" id="166486-ERS852572_01600"/>
<dbReference type="PANTHER" id="PTHR11124">
    <property type="entry name" value="VACUOLAR SORTING PROTEIN VPS29"/>
    <property type="match status" value="1"/>
</dbReference>
<comment type="cofactor">
    <cofactor evidence="2">
        <name>a divalent metal cation</name>
        <dbReference type="ChEBI" id="CHEBI:60240"/>
    </cofactor>
</comment>
<evidence type="ECO:0000313" key="4">
    <source>
        <dbReference type="EMBL" id="CUN03008.1"/>
    </source>
</evidence>
<dbReference type="CDD" id="cd00841">
    <property type="entry name" value="MPP_YfcE"/>
    <property type="match status" value="1"/>
</dbReference>
<reference evidence="4 7" key="1">
    <citation type="submission" date="2015-09" db="EMBL/GenBank/DDBJ databases">
        <authorList>
            <consortium name="Pathogen Informatics"/>
        </authorList>
    </citation>
    <scope>NUCLEOTIDE SEQUENCE [LARGE SCALE GENOMIC DNA]</scope>
    <source>
        <strain evidence="4 7">2789STDY5834960</strain>
    </source>
</reference>
<dbReference type="Proteomes" id="UP000478483">
    <property type="component" value="Unassembled WGS sequence"/>
</dbReference>
<dbReference type="RefSeq" id="WP_015521119.1">
    <property type="nucleotide sequence ID" value="NZ_CABIYH010000010.1"/>
</dbReference>
<evidence type="ECO:0000313" key="9">
    <source>
        <dbReference type="Proteomes" id="UP000478483"/>
    </source>
</evidence>
<evidence type="ECO:0000259" key="3">
    <source>
        <dbReference type="Pfam" id="PF12850"/>
    </source>
</evidence>
<dbReference type="SUPFAM" id="SSF56300">
    <property type="entry name" value="Metallo-dependent phosphatases"/>
    <property type="match status" value="1"/>
</dbReference>
<reference evidence="5 9" key="3">
    <citation type="journal article" date="2019" name="Nat. Med.">
        <title>A library of human gut bacterial isolates paired with longitudinal multiomics data enables mechanistic microbiome research.</title>
        <authorList>
            <person name="Poyet M."/>
            <person name="Groussin M."/>
            <person name="Gibbons S.M."/>
            <person name="Avila-Pacheco J."/>
            <person name="Jiang X."/>
            <person name="Kearney S.M."/>
            <person name="Perrotta A.R."/>
            <person name="Berdy B."/>
            <person name="Zhao S."/>
            <person name="Lieberman T.D."/>
            <person name="Swanson P.K."/>
            <person name="Smith M."/>
            <person name="Roesemann S."/>
            <person name="Alexander J.E."/>
            <person name="Rich S.A."/>
            <person name="Livny J."/>
            <person name="Vlamakis H."/>
            <person name="Clish C."/>
            <person name="Bullock K."/>
            <person name="Deik A."/>
            <person name="Scott J."/>
            <person name="Pierce K.A."/>
            <person name="Xavier R.J."/>
            <person name="Alm E.J."/>
        </authorList>
    </citation>
    <scope>NUCLEOTIDE SEQUENCE [LARGE SCALE GENOMIC DNA]</scope>
    <source>
        <strain evidence="5 9">BIOML-A1</strain>
    </source>
</reference>
<keyword evidence="4" id="KW-0378">Hydrolase</keyword>
<dbReference type="InterPro" id="IPR041802">
    <property type="entry name" value="MPP_YfcE"/>
</dbReference>
<reference evidence="6 8" key="2">
    <citation type="submission" date="2018-08" db="EMBL/GenBank/DDBJ databases">
        <title>A genome reference for cultivated species of the human gut microbiota.</title>
        <authorList>
            <person name="Zou Y."/>
            <person name="Xue W."/>
            <person name="Luo G."/>
        </authorList>
    </citation>
    <scope>NUCLEOTIDE SEQUENCE [LARGE SCALE GENOMIC DNA]</scope>
    <source>
        <strain evidence="6 8">AM22-21LB</strain>
    </source>
</reference>
<dbReference type="GO" id="GO:0046872">
    <property type="term" value="F:metal ion binding"/>
    <property type="evidence" value="ECO:0007669"/>
    <property type="project" value="UniProtKB-KW"/>
</dbReference>
<dbReference type="EMBL" id="WNAJ01000038">
    <property type="protein sequence ID" value="MTR87075.1"/>
    <property type="molecule type" value="Genomic_DNA"/>
</dbReference>
<evidence type="ECO:0000313" key="7">
    <source>
        <dbReference type="Proteomes" id="UP000095350"/>
    </source>
</evidence>
<protein>
    <recommendedName>
        <fullName evidence="2">Phosphoesterase</fullName>
        <ecNumber evidence="2">3.1.4.-</ecNumber>
    </recommendedName>
</protein>
<feature type="domain" description="Calcineurin-like phosphoesterase" evidence="3">
    <location>
        <begin position="1"/>
        <end position="149"/>
    </location>
</feature>
<dbReference type="EMBL" id="CYXZ01000010">
    <property type="protein sequence ID" value="CUN03008.1"/>
    <property type="molecule type" value="Genomic_DNA"/>
</dbReference>
<dbReference type="GO" id="GO:0016787">
    <property type="term" value="F:hydrolase activity"/>
    <property type="evidence" value="ECO:0007669"/>
    <property type="project" value="UniProtKB-UniRule"/>
</dbReference>
<dbReference type="AlphaFoldDB" id="A0A173TP60"/>
<dbReference type="NCBIfam" id="TIGR00040">
    <property type="entry name" value="yfcE"/>
    <property type="match status" value="1"/>
</dbReference>
<organism evidence="4 7">
    <name type="scientific">Roseburia intestinalis</name>
    <dbReference type="NCBI Taxonomy" id="166486"/>
    <lineage>
        <taxon>Bacteria</taxon>
        <taxon>Bacillati</taxon>
        <taxon>Bacillota</taxon>
        <taxon>Clostridia</taxon>
        <taxon>Lachnospirales</taxon>
        <taxon>Lachnospiraceae</taxon>
        <taxon>Roseburia</taxon>
    </lineage>
</organism>
<evidence type="ECO:0000313" key="5">
    <source>
        <dbReference type="EMBL" id="MTR87075.1"/>
    </source>
</evidence>
<dbReference type="InterPro" id="IPR029052">
    <property type="entry name" value="Metallo-depent_PP-like"/>
</dbReference>
<evidence type="ECO:0000256" key="1">
    <source>
        <dbReference type="ARBA" id="ARBA00008950"/>
    </source>
</evidence>
<evidence type="ECO:0000313" key="8">
    <source>
        <dbReference type="Proteomes" id="UP000284051"/>
    </source>
</evidence>
<evidence type="ECO:0000256" key="2">
    <source>
        <dbReference type="RuleBase" id="RU362039"/>
    </source>
</evidence>
<dbReference type="InterPro" id="IPR024654">
    <property type="entry name" value="Calcineurin-like_PHP_lpxH"/>
</dbReference>
<dbReference type="Gene3D" id="3.60.21.10">
    <property type="match status" value="1"/>
</dbReference>
<dbReference type="Pfam" id="PF12850">
    <property type="entry name" value="Metallophos_2"/>
    <property type="match status" value="1"/>
</dbReference>
<gene>
    <name evidence="6" type="ORF">DW264_12840</name>
    <name evidence="4" type="ORF">ERS852572_01600</name>
    <name evidence="5" type="ORF">GMD50_18995</name>
</gene>
<comment type="similarity">
    <text evidence="1 2">Belongs to the metallophosphoesterase superfamily. YfcE family.</text>
</comment>
<proteinExistence type="inferred from homology"/>
<sequence length="159" mass="17915">MRVLVISDTHKKHENLKVVLERVSPVDLVIHLGDAEGYEDYIGELCGCPLEIVAGNNDFFSSLPREKEIMAGNYRVFMTHGHYYYVGSGIEDLKREALARGADVAMFGHTHIPLIEYGDGIVVMNPGSISYPRQEGKRPSYILMDIDKKGVAHYEIEYL</sequence>
<keyword evidence="2" id="KW-0479">Metal-binding</keyword>
<dbReference type="OrthoDB" id="9800565at2"/>
<name>A0A173TP60_9FIRM</name>
<evidence type="ECO:0000313" key="6">
    <source>
        <dbReference type="EMBL" id="RHG27003.1"/>
    </source>
</evidence>